<gene>
    <name evidence="1" type="ORF">XPG1_0773</name>
</gene>
<dbReference type="RefSeq" id="WP_231853043.1">
    <property type="nucleotide sequence ID" value="NZ_FO704551.1"/>
</dbReference>
<evidence type="ECO:0000313" key="2">
    <source>
        <dbReference type="Proteomes" id="UP000032735"/>
    </source>
</evidence>
<reference evidence="1 2" key="1">
    <citation type="submission" date="2013-07" db="EMBL/GenBank/DDBJ databases">
        <authorList>
            <person name="Genoscope - CEA"/>
        </authorList>
    </citation>
    <scope>NUCLEOTIDE SEQUENCE [LARGE SCALE GENOMIC DNA]</scope>
    <source>
        <strain evidence="1 2">G6</strain>
    </source>
</reference>
<dbReference type="HOGENOM" id="CLU_084716_0_0_6"/>
<evidence type="ECO:0000313" key="1">
    <source>
        <dbReference type="EMBL" id="CDG20428.1"/>
    </source>
</evidence>
<protein>
    <submittedName>
        <fullName evidence="1">Putative lipoprotein</fullName>
    </submittedName>
</protein>
<dbReference type="EMBL" id="FO704551">
    <property type="protein sequence ID" value="CDG20428.1"/>
    <property type="molecule type" value="Genomic_DNA"/>
</dbReference>
<name>A0A068QZP3_9GAMM</name>
<dbReference type="Proteomes" id="UP000032735">
    <property type="component" value="Chromosome"/>
</dbReference>
<proteinExistence type="predicted"/>
<keyword evidence="1" id="KW-0449">Lipoprotein</keyword>
<keyword evidence="2" id="KW-1185">Reference proteome</keyword>
<organism evidence="1 2">
    <name type="scientific">Xenorhabdus poinarii G6</name>
    <dbReference type="NCBI Taxonomy" id="1354304"/>
    <lineage>
        <taxon>Bacteria</taxon>
        <taxon>Pseudomonadati</taxon>
        <taxon>Pseudomonadota</taxon>
        <taxon>Gammaproteobacteria</taxon>
        <taxon>Enterobacterales</taxon>
        <taxon>Morganellaceae</taxon>
        <taxon>Xenorhabdus</taxon>
    </lineage>
</organism>
<accession>A0A068QZP3</accession>
<dbReference type="KEGG" id="xpo:XPG1_0773"/>
<sequence>MERLTNTKTFGAAYVLSGYTSPQLGMTNWQGGLVNLANWVIGHKKHGARNSLIAWMPAKEAVSPTDAQAKLLSHVKVSVESALSGLGADFTLLYDKDGELTYQFYKSDWGCPMWVNGQSKLSDMCSVEVKIIKPRSGTAPEFLSEAQGAVYAFTSGHETQYNFVNVSNGKASRAPQQAIYAALSKHLPDWAYLYLSPKSVELENGDKVAFPYLLEQDKAELFVYPEA</sequence>
<dbReference type="AlphaFoldDB" id="A0A068QZP3"/>